<dbReference type="InterPro" id="IPR019425">
    <property type="entry name" value="7TM_GPCR_serpentine_rcpt_Srt"/>
</dbReference>
<dbReference type="Pfam" id="PF10321">
    <property type="entry name" value="7TM_GPCR_Srt"/>
    <property type="match status" value="1"/>
</dbReference>
<evidence type="ECO:0008006" key="5">
    <source>
        <dbReference type="Google" id="ProtNLM"/>
    </source>
</evidence>
<dbReference type="PANTHER" id="PTHR23021:SF11">
    <property type="entry name" value="SERPENTINE RECEPTOR, CLASS T"/>
    <property type="match status" value="1"/>
</dbReference>
<keyword evidence="1" id="KW-1133">Transmembrane helix</keyword>
<feature type="transmembrane region" description="Helical" evidence="1">
    <location>
        <begin position="7"/>
        <end position="26"/>
    </location>
</feature>
<evidence type="ECO:0000313" key="2">
    <source>
        <dbReference type="EMBL" id="GMR33686.1"/>
    </source>
</evidence>
<reference evidence="4" key="1">
    <citation type="submission" date="2022-10" db="EMBL/GenBank/DDBJ databases">
        <title>Genome assembly of Pristionchus species.</title>
        <authorList>
            <person name="Yoshida K."/>
            <person name="Sommer R.J."/>
        </authorList>
    </citation>
    <scope>NUCLEOTIDE SEQUENCE [LARGE SCALE GENOMIC DNA]</scope>
    <source>
        <strain evidence="2 4">RS5460</strain>
    </source>
</reference>
<accession>A0AAN4Z9C8</accession>
<keyword evidence="4" id="KW-1185">Reference proteome</keyword>
<protein>
    <recommendedName>
        <fullName evidence="5">G protein-coupled receptor</fullName>
    </recommendedName>
</protein>
<dbReference type="EMBL" id="BTRK01000001">
    <property type="protein sequence ID" value="GMR33686.1"/>
    <property type="molecule type" value="Genomic_DNA"/>
</dbReference>
<dbReference type="PANTHER" id="PTHR23021">
    <property type="entry name" value="SERPENTINE RECEPTOR, CLASS T"/>
    <property type="match status" value="1"/>
</dbReference>
<gene>
    <name evidence="2" type="ORF">PMAYCL1PPCAC_03881</name>
    <name evidence="3" type="ORF">PMAYCL1PPCAC_03882</name>
</gene>
<evidence type="ECO:0000256" key="1">
    <source>
        <dbReference type="SAM" id="Phobius"/>
    </source>
</evidence>
<keyword evidence="1" id="KW-0812">Transmembrane</keyword>
<dbReference type="SUPFAM" id="SSF81321">
    <property type="entry name" value="Family A G protein-coupled receptor-like"/>
    <property type="match status" value="1"/>
</dbReference>
<dbReference type="Proteomes" id="UP001328107">
    <property type="component" value="Unassembled WGS sequence"/>
</dbReference>
<proteinExistence type="predicted"/>
<dbReference type="AlphaFoldDB" id="A0AAN4Z9C8"/>
<dbReference type="EMBL" id="BTRK01000001">
    <property type="protein sequence ID" value="GMR33687.1"/>
    <property type="molecule type" value="Genomic_DNA"/>
</dbReference>
<reference evidence="3" key="2">
    <citation type="submission" date="2023-06" db="EMBL/GenBank/DDBJ databases">
        <title>Genome assembly of Pristionchus species.</title>
        <authorList>
            <person name="Yoshida K."/>
            <person name="Sommer R.J."/>
        </authorList>
    </citation>
    <scope>NUCLEOTIDE SEQUENCE</scope>
    <source>
        <strain evidence="3">RS5460</strain>
    </source>
</reference>
<keyword evidence="1" id="KW-0472">Membrane</keyword>
<evidence type="ECO:0000313" key="4">
    <source>
        <dbReference type="Proteomes" id="UP001328107"/>
    </source>
</evidence>
<feature type="transmembrane region" description="Helical" evidence="1">
    <location>
        <begin position="38"/>
        <end position="58"/>
    </location>
</feature>
<evidence type="ECO:0000313" key="3">
    <source>
        <dbReference type="EMBL" id="GMR33687.1"/>
    </source>
</evidence>
<sequence>SCNGPIFIQVSIICTCNVLSSLLYLSMNFFYTSPTLNMLAHISWQLAHGVPPFIYLILNKTVQRHMKMLLGLGGTKANAVQKIATSSSSRH</sequence>
<name>A0AAN4Z9C8_9BILA</name>
<organism evidence="3 4">
    <name type="scientific">Pristionchus mayeri</name>
    <dbReference type="NCBI Taxonomy" id="1317129"/>
    <lineage>
        <taxon>Eukaryota</taxon>
        <taxon>Metazoa</taxon>
        <taxon>Ecdysozoa</taxon>
        <taxon>Nematoda</taxon>
        <taxon>Chromadorea</taxon>
        <taxon>Rhabditida</taxon>
        <taxon>Rhabditina</taxon>
        <taxon>Diplogasteromorpha</taxon>
        <taxon>Diplogasteroidea</taxon>
        <taxon>Neodiplogasteridae</taxon>
        <taxon>Pristionchus</taxon>
    </lineage>
</organism>
<comment type="caution">
    <text evidence="3">The sequence shown here is derived from an EMBL/GenBank/DDBJ whole genome shotgun (WGS) entry which is preliminary data.</text>
</comment>
<feature type="non-terminal residue" evidence="3">
    <location>
        <position position="1"/>
    </location>
</feature>